<name>G0M8E5_CAEBE</name>
<keyword evidence="8" id="KW-1185">Reference proteome</keyword>
<dbReference type="EMBL" id="GL379786">
    <property type="protein sequence ID" value="EGT30548.1"/>
    <property type="molecule type" value="Genomic_DNA"/>
</dbReference>
<evidence type="ECO:0000256" key="6">
    <source>
        <dbReference type="RuleBase" id="RU280813"/>
    </source>
</evidence>
<feature type="transmembrane region" description="Helical" evidence="6">
    <location>
        <begin position="102"/>
        <end position="121"/>
    </location>
</feature>
<evidence type="ECO:0000256" key="4">
    <source>
        <dbReference type="ARBA" id="ARBA00022989"/>
    </source>
</evidence>
<accession>G0M8E5</accession>
<feature type="transmembrane region" description="Helical" evidence="6">
    <location>
        <begin position="226"/>
        <end position="249"/>
    </location>
</feature>
<feature type="transmembrane region" description="Helical" evidence="6">
    <location>
        <begin position="54"/>
        <end position="73"/>
    </location>
</feature>
<comment type="similarity">
    <text evidence="2 6">Belongs to the nematode receptor-like protein srg family.</text>
</comment>
<dbReference type="AlphaFoldDB" id="G0M8E5"/>
<dbReference type="InParanoid" id="G0M8E5"/>
<comment type="subcellular location">
    <subcellularLocation>
        <location evidence="1">Membrane</location>
        <topology evidence="1">Multi-pass membrane protein</topology>
    </subcellularLocation>
</comment>
<dbReference type="GO" id="GO:0004888">
    <property type="term" value="F:transmembrane signaling receptor activity"/>
    <property type="evidence" value="ECO:0007669"/>
    <property type="project" value="InterPro"/>
</dbReference>
<evidence type="ECO:0000256" key="2">
    <source>
        <dbReference type="ARBA" id="ARBA00005692"/>
    </source>
</evidence>
<feature type="transmembrane region" description="Helical" evidence="6">
    <location>
        <begin position="261"/>
        <end position="285"/>
    </location>
</feature>
<feature type="transmembrane region" description="Helical" evidence="6">
    <location>
        <begin position="20"/>
        <end position="42"/>
    </location>
</feature>
<keyword evidence="5 6" id="KW-0472">Membrane</keyword>
<gene>
    <name evidence="7" type="ORF">CAEBREN_07571</name>
</gene>
<dbReference type="Pfam" id="PF02118">
    <property type="entry name" value="Srg"/>
    <property type="match status" value="1"/>
</dbReference>
<dbReference type="InterPro" id="IPR052880">
    <property type="entry name" value="NRL-Serpentine_Class_Gamma"/>
</dbReference>
<dbReference type="GO" id="GO:0016020">
    <property type="term" value="C:membrane"/>
    <property type="evidence" value="ECO:0007669"/>
    <property type="project" value="UniProtKB-SubCell"/>
</dbReference>
<keyword evidence="3 6" id="KW-0812">Transmembrane</keyword>
<feature type="transmembrane region" description="Helical" evidence="6">
    <location>
        <begin position="133"/>
        <end position="154"/>
    </location>
</feature>
<evidence type="ECO:0000313" key="7">
    <source>
        <dbReference type="EMBL" id="EGT30548.1"/>
    </source>
</evidence>
<dbReference type="InterPro" id="IPR000609">
    <property type="entry name" value="7TM_GPCR_serpentine_rcpt_Srg"/>
</dbReference>
<evidence type="ECO:0000256" key="1">
    <source>
        <dbReference type="ARBA" id="ARBA00004141"/>
    </source>
</evidence>
<feature type="transmembrane region" description="Helical" evidence="6">
    <location>
        <begin position="182"/>
        <end position="205"/>
    </location>
</feature>
<reference evidence="8" key="1">
    <citation type="submission" date="2011-07" db="EMBL/GenBank/DDBJ databases">
        <authorList>
            <consortium name="Caenorhabditis brenneri Sequencing and Analysis Consortium"/>
            <person name="Wilson R.K."/>
        </authorList>
    </citation>
    <scope>NUCLEOTIDE SEQUENCE [LARGE SCALE GENOMIC DNA]</scope>
    <source>
        <strain evidence="8">PB2801</strain>
    </source>
</reference>
<keyword evidence="4 6" id="KW-1133">Transmembrane helix</keyword>
<dbReference type="PANTHER" id="PTHR31114">
    <property type="entry name" value="SERPENTINE RECEPTOR CLASS GAMMA"/>
    <property type="match status" value="1"/>
</dbReference>
<organism evidence="8">
    <name type="scientific">Caenorhabditis brenneri</name>
    <name type="common">Nematode worm</name>
    <dbReference type="NCBI Taxonomy" id="135651"/>
    <lineage>
        <taxon>Eukaryota</taxon>
        <taxon>Metazoa</taxon>
        <taxon>Ecdysozoa</taxon>
        <taxon>Nematoda</taxon>
        <taxon>Chromadorea</taxon>
        <taxon>Rhabditida</taxon>
        <taxon>Rhabditina</taxon>
        <taxon>Rhabditomorpha</taxon>
        <taxon>Rhabditoidea</taxon>
        <taxon>Rhabditidae</taxon>
        <taxon>Peloderinae</taxon>
        <taxon>Caenorhabditis</taxon>
    </lineage>
</organism>
<evidence type="ECO:0000256" key="3">
    <source>
        <dbReference type="ARBA" id="ARBA00022692"/>
    </source>
</evidence>
<dbReference type="Proteomes" id="UP000008068">
    <property type="component" value="Unassembled WGS sequence"/>
</dbReference>
<sequence>MSLLINHLEIGEGHPTVYIVYPVAIFGLASSIVTIFLFFRLFNFEIFANSYYRVVQINLLVSFLGFMNSFPAFRLEVNPQFVPFLKAVEQLVPGFLSFSKNAIFWFLHMIPLSSLSMIFYRKLLAYGGLYQNKIVWCFLLVLILVSTILTIVFLEHVFTNFCEVYIKDGILQEAYQTENMKLYLMVCFGFCIFYLSFMIMVLFWVTYRIWNQLNKSRNNMKLMIGIVKYCVVQEAIWILILIFVIFTSLNNWMEYINIPHHVNILLLGICSDAMTNSLPYLLIFFDHNVRKDLLMFCWKSSQEGAAFSVS</sequence>
<protein>
    <recommendedName>
        <fullName evidence="6">Serpentine receptor class gamma</fullName>
    </recommendedName>
</protein>
<evidence type="ECO:0000256" key="5">
    <source>
        <dbReference type="ARBA" id="ARBA00023136"/>
    </source>
</evidence>
<evidence type="ECO:0000313" key="8">
    <source>
        <dbReference type="Proteomes" id="UP000008068"/>
    </source>
</evidence>
<dbReference type="HOGENOM" id="CLU_897807_0_0_1"/>
<proteinExistence type="inferred from homology"/>
<dbReference type="GO" id="GO:0007606">
    <property type="term" value="P:sensory perception of chemical stimulus"/>
    <property type="evidence" value="ECO:0007669"/>
    <property type="project" value="UniProtKB-UniRule"/>
</dbReference>